<evidence type="ECO:0000313" key="2">
    <source>
        <dbReference type="EMBL" id="MBD2608385.1"/>
    </source>
</evidence>
<protein>
    <submittedName>
        <fullName evidence="2">Helix-turn-helix transcriptional regulator</fullName>
    </submittedName>
</protein>
<dbReference type="InterPro" id="IPR001387">
    <property type="entry name" value="Cro/C1-type_HTH"/>
</dbReference>
<organism evidence="2 3">
    <name type="scientific">Scytonema hofmannii FACHB-248</name>
    <dbReference type="NCBI Taxonomy" id="1842502"/>
    <lineage>
        <taxon>Bacteria</taxon>
        <taxon>Bacillati</taxon>
        <taxon>Cyanobacteriota</taxon>
        <taxon>Cyanophyceae</taxon>
        <taxon>Nostocales</taxon>
        <taxon>Scytonemataceae</taxon>
        <taxon>Scytonema</taxon>
    </lineage>
</organism>
<sequence length="115" mass="12753">MDDLKRKRLEAAGWKIGTVNDFLELSPLEAEIIEMKLALSQKLKQFRKNQEITQTSLAKRMNSSQSRVAKLESGDPSVSIDLLIRGLLSVGATKTDIALAFCKDEENNLVTTGKC</sequence>
<feature type="domain" description="HTH cro/C1-type" evidence="1">
    <location>
        <begin position="43"/>
        <end position="85"/>
    </location>
</feature>
<dbReference type="Proteomes" id="UP000660380">
    <property type="component" value="Unassembled WGS sequence"/>
</dbReference>
<comment type="caution">
    <text evidence="2">The sequence shown here is derived from an EMBL/GenBank/DDBJ whole genome shotgun (WGS) entry which is preliminary data.</text>
</comment>
<evidence type="ECO:0000259" key="1">
    <source>
        <dbReference type="PROSITE" id="PS50943"/>
    </source>
</evidence>
<dbReference type="RefSeq" id="WP_029630649.1">
    <property type="nucleotide sequence ID" value="NZ_JACJTA010000092.1"/>
</dbReference>
<dbReference type="Gene3D" id="1.10.260.40">
    <property type="entry name" value="lambda repressor-like DNA-binding domains"/>
    <property type="match status" value="1"/>
</dbReference>
<dbReference type="SUPFAM" id="SSF47413">
    <property type="entry name" value="lambda repressor-like DNA-binding domains"/>
    <property type="match status" value="1"/>
</dbReference>
<dbReference type="PROSITE" id="PS50943">
    <property type="entry name" value="HTH_CROC1"/>
    <property type="match status" value="1"/>
</dbReference>
<dbReference type="CDD" id="cd00093">
    <property type="entry name" value="HTH_XRE"/>
    <property type="match status" value="1"/>
</dbReference>
<name>A0ABR8GXX1_9CYAN</name>
<dbReference type="EMBL" id="JACJTA010000092">
    <property type="protein sequence ID" value="MBD2608385.1"/>
    <property type="molecule type" value="Genomic_DNA"/>
</dbReference>
<keyword evidence="3" id="KW-1185">Reference proteome</keyword>
<reference evidence="2 3" key="1">
    <citation type="journal article" date="2020" name="ISME J.">
        <title>Comparative genomics reveals insights into cyanobacterial evolution and habitat adaptation.</title>
        <authorList>
            <person name="Chen M.Y."/>
            <person name="Teng W.K."/>
            <person name="Zhao L."/>
            <person name="Hu C.X."/>
            <person name="Zhou Y.K."/>
            <person name="Han B.P."/>
            <person name="Song L.R."/>
            <person name="Shu W.S."/>
        </authorList>
    </citation>
    <scope>NUCLEOTIDE SEQUENCE [LARGE SCALE GENOMIC DNA]</scope>
    <source>
        <strain evidence="2 3">FACHB-248</strain>
    </source>
</reference>
<dbReference type="Pfam" id="PF01381">
    <property type="entry name" value="HTH_3"/>
    <property type="match status" value="1"/>
</dbReference>
<accession>A0ABR8GXX1</accession>
<gene>
    <name evidence="2" type="ORF">H6G81_28675</name>
</gene>
<dbReference type="InterPro" id="IPR010982">
    <property type="entry name" value="Lambda_DNA-bd_dom_sf"/>
</dbReference>
<proteinExistence type="predicted"/>
<evidence type="ECO:0000313" key="3">
    <source>
        <dbReference type="Proteomes" id="UP000660380"/>
    </source>
</evidence>
<dbReference type="SMART" id="SM00530">
    <property type="entry name" value="HTH_XRE"/>
    <property type="match status" value="1"/>
</dbReference>